<keyword evidence="2" id="KW-1185">Reference proteome</keyword>
<organism evidence="1 2">
    <name type="scientific">Caballeronia arvi</name>
    <dbReference type="NCBI Taxonomy" id="1777135"/>
    <lineage>
        <taxon>Bacteria</taxon>
        <taxon>Pseudomonadati</taxon>
        <taxon>Pseudomonadota</taxon>
        <taxon>Betaproteobacteria</taxon>
        <taxon>Burkholderiales</taxon>
        <taxon>Burkholderiaceae</taxon>
        <taxon>Caballeronia</taxon>
    </lineage>
</organism>
<name>A0A158KN23_9BURK</name>
<dbReference type="EMBL" id="FCOM02000038">
    <property type="protein sequence ID" value="SAL81791.1"/>
    <property type="molecule type" value="Genomic_DNA"/>
</dbReference>
<protein>
    <submittedName>
        <fullName evidence="1">Uncharacterized protein</fullName>
    </submittedName>
</protein>
<evidence type="ECO:0000313" key="1">
    <source>
        <dbReference type="EMBL" id="SAL81791.1"/>
    </source>
</evidence>
<reference evidence="1" key="1">
    <citation type="submission" date="2016-01" db="EMBL/GenBank/DDBJ databases">
        <authorList>
            <person name="Peeters C."/>
        </authorList>
    </citation>
    <scope>NUCLEOTIDE SEQUENCE [LARGE SCALE GENOMIC DNA]</scope>
    <source>
        <strain evidence="1">LMG 29317</strain>
    </source>
</reference>
<proteinExistence type="predicted"/>
<gene>
    <name evidence="1" type="ORF">AWB74_06061</name>
</gene>
<dbReference type="Proteomes" id="UP000055019">
    <property type="component" value="Unassembled WGS sequence"/>
</dbReference>
<sequence>MLAERIIASADPAPIPAKTQPYRTNNYAATRFDAIAL</sequence>
<comment type="caution">
    <text evidence="1">The sequence shown here is derived from an EMBL/GenBank/DDBJ whole genome shotgun (WGS) entry which is preliminary data.</text>
</comment>
<evidence type="ECO:0000313" key="2">
    <source>
        <dbReference type="Proteomes" id="UP000055019"/>
    </source>
</evidence>
<dbReference type="AlphaFoldDB" id="A0A158KN23"/>
<accession>A0A158KN23</accession>